<dbReference type="OrthoDB" id="121895at2"/>
<proteinExistence type="predicted"/>
<name>A0A4R1L3X8_9BACT</name>
<evidence type="ECO:0000313" key="1">
    <source>
        <dbReference type="EMBL" id="TCK71787.1"/>
    </source>
</evidence>
<protein>
    <submittedName>
        <fullName evidence="1">Uncharacterized protein</fullName>
    </submittedName>
</protein>
<evidence type="ECO:0000313" key="2">
    <source>
        <dbReference type="Proteomes" id="UP000295210"/>
    </source>
</evidence>
<dbReference type="AlphaFoldDB" id="A0A4R1L3X8"/>
<sequence length="102" mass="11527">MFEQAVLPIQDAKTFAEVHAAIESRFAPGNVEDLLRRVERGKLRIRQFEAILASGLLGEKTPALYGALGDADRGQIREQYLSMVEKVAPRVRAKFLKVYAYY</sequence>
<accession>A0A4R1L3X8</accession>
<reference evidence="1 2" key="1">
    <citation type="submission" date="2019-03" db="EMBL/GenBank/DDBJ databases">
        <title>Genomic Encyclopedia of Type Strains, Phase IV (KMG-IV): sequencing the most valuable type-strain genomes for metagenomic binning, comparative biology and taxonomic classification.</title>
        <authorList>
            <person name="Goeker M."/>
        </authorList>
    </citation>
    <scope>NUCLEOTIDE SEQUENCE [LARGE SCALE GENOMIC DNA]</scope>
    <source>
        <strain evidence="1 2">DSM 103428</strain>
    </source>
</reference>
<dbReference type="EMBL" id="SMGK01000005">
    <property type="protein sequence ID" value="TCK71787.1"/>
    <property type="molecule type" value="Genomic_DNA"/>
</dbReference>
<gene>
    <name evidence="1" type="ORF">C7378_3081</name>
</gene>
<dbReference type="RefSeq" id="WP_131998599.1">
    <property type="nucleotide sequence ID" value="NZ_SMGK01000005.1"/>
</dbReference>
<comment type="caution">
    <text evidence="1">The sequence shown here is derived from an EMBL/GenBank/DDBJ whole genome shotgun (WGS) entry which is preliminary data.</text>
</comment>
<keyword evidence="2" id="KW-1185">Reference proteome</keyword>
<dbReference type="Proteomes" id="UP000295210">
    <property type="component" value="Unassembled WGS sequence"/>
</dbReference>
<organism evidence="1 2">
    <name type="scientific">Acidipila rosea</name>
    <dbReference type="NCBI Taxonomy" id="768535"/>
    <lineage>
        <taxon>Bacteria</taxon>
        <taxon>Pseudomonadati</taxon>
        <taxon>Acidobacteriota</taxon>
        <taxon>Terriglobia</taxon>
        <taxon>Terriglobales</taxon>
        <taxon>Acidobacteriaceae</taxon>
        <taxon>Acidipila</taxon>
    </lineage>
</organism>